<feature type="binding site" evidence="15">
    <location>
        <position position="267"/>
    </location>
    <ligand>
        <name>Mg(2+)</name>
        <dbReference type="ChEBI" id="CHEBI:18420"/>
    </ligand>
</feature>
<feature type="binding site" evidence="13">
    <location>
        <position position="441"/>
    </location>
    <ligand>
        <name>substrate</name>
    </ligand>
</feature>
<comment type="subunit">
    <text evidence="4">Homodimer.</text>
</comment>
<dbReference type="EC" id="2.2.1.1" evidence="5 11"/>
<feature type="binding site" evidence="13">
    <location>
        <position position="106"/>
    </location>
    <ligand>
        <name>substrate</name>
    </ligand>
</feature>
<dbReference type="Gene3D" id="3.40.50.920">
    <property type="match status" value="1"/>
</dbReference>
<dbReference type="Gene3D" id="3.40.50.970">
    <property type="match status" value="2"/>
</dbReference>
<evidence type="ECO:0000256" key="6">
    <source>
        <dbReference type="ARBA" id="ARBA00022679"/>
    </source>
</evidence>
<dbReference type="EMBL" id="SMAJ01000033">
    <property type="protein sequence ID" value="TCT00457.1"/>
    <property type="molecule type" value="Genomic_DNA"/>
</dbReference>
<evidence type="ECO:0000256" key="7">
    <source>
        <dbReference type="ARBA" id="ARBA00022723"/>
    </source>
</evidence>
<evidence type="ECO:0000256" key="12">
    <source>
        <dbReference type="PIRSR" id="PIRSR605478-1"/>
    </source>
</evidence>
<proteinExistence type="inferred from homology"/>
<comment type="catalytic activity">
    <reaction evidence="10">
        <text>D-sedoheptulose 7-phosphate + D-glyceraldehyde 3-phosphate = aldehydo-D-ribose 5-phosphate + D-xylulose 5-phosphate</text>
        <dbReference type="Rhea" id="RHEA:10508"/>
        <dbReference type="ChEBI" id="CHEBI:57483"/>
        <dbReference type="ChEBI" id="CHEBI:57737"/>
        <dbReference type="ChEBI" id="CHEBI:58273"/>
        <dbReference type="ChEBI" id="CHEBI:59776"/>
        <dbReference type="EC" id="2.2.1.1"/>
    </reaction>
</comment>
<reference evidence="18 19" key="1">
    <citation type="submission" date="2019-03" db="EMBL/GenBank/DDBJ databases">
        <title>Genomic Encyclopedia of Type Strains, Phase IV (KMG-IV): sequencing the most valuable type-strain genomes for metagenomic binning, comparative biology and taxonomic classification.</title>
        <authorList>
            <person name="Goeker M."/>
        </authorList>
    </citation>
    <scope>NUCLEOTIDE SEQUENCE [LARGE SCALE GENOMIC DNA]</scope>
    <source>
        <strain evidence="18 19">DSM 24591</strain>
    </source>
</reference>
<gene>
    <name evidence="18" type="ORF">EDC26_1332</name>
</gene>
<keyword evidence="8 15" id="KW-0460">Magnesium</keyword>
<dbReference type="PANTHER" id="PTHR43522">
    <property type="entry name" value="TRANSKETOLASE"/>
    <property type="match status" value="1"/>
</dbReference>
<feature type="active site" description="Proton donor" evidence="12">
    <location>
        <position position="498"/>
    </location>
</feature>
<evidence type="ECO:0000256" key="14">
    <source>
        <dbReference type="PIRSR" id="PIRSR605478-3"/>
    </source>
</evidence>
<feature type="binding site" evidence="14">
    <location>
        <position position="344"/>
    </location>
    <ligand>
        <name>thiamine diphosphate</name>
        <dbReference type="ChEBI" id="CHEBI:58937"/>
    </ligand>
</feature>
<feature type="binding site" evidence="15">
    <location>
        <position position="265"/>
    </location>
    <ligand>
        <name>Mg(2+)</name>
        <dbReference type="ChEBI" id="CHEBI:18420"/>
    </ligand>
</feature>
<dbReference type="NCBIfam" id="TIGR00232">
    <property type="entry name" value="tktlase_bact"/>
    <property type="match status" value="1"/>
</dbReference>
<name>A0A4R3LQU8_9BURK</name>
<dbReference type="PANTHER" id="PTHR43522:SF2">
    <property type="entry name" value="TRANSKETOLASE 1-RELATED"/>
    <property type="match status" value="1"/>
</dbReference>
<dbReference type="GO" id="GO:0005829">
    <property type="term" value="C:cytosol"/>
    <property type="evidence" value="ECO:0007669"/>
    <property type="project" value="TreeGrafter"/>
</dbReference>
<dbReference type="Proteomes" id="UP000295525">
    <property type="component" value="Unassembled WGS sequence"/>
</dbReference>
<dbReference type="SUPFAM" id="SSF52518">
    <property type="entry name" value="Thiamin diphosphate-binding fold (THDP-binding)"/>
    <property type="match status" value="2"/>
</dbReference>
<evidence type="ECO:0000256" key="3">
    <source>
        <dbReference type="ARBA" id="ARBA00007131"/>
    </source>
</evidence>
<dbReference type="InterPro" id="IPR049557">
    <property type="entry name" value="Transketolase_CS"/>
</dbReference>
<evidence type="ECO:0000256" key="4">
    <source>
        <dbReference type="ARBA" id="ARBA00011738"/>
    </source>
</evidence>
<evidence type="ECO:0000256" key="8">
    <source>
        <dbReference type="ARBA" id="ARBA00022842"/>
    </source>
</evidence>
<dbReference type="InterPro" id="IPR029061">
    <property type="entry name" value="THDP-binding"/>
</dbReference>
<feature type="binding site" evidence="14">
    <location>
        <position position="236"/>
    </location>
    <ligand>
        <name>thiamine diphosphate</name>
        <dbReference type="ChEBI" id="CHEBI:58937"/>
    </ligand>
</feature>
<feature type="binding site" evidence="14">
    <location>
        <position position="146"/>
    </location>
    <ligand>
        <name>thiamine diphosphate</name>
        <dbReference type="ChEBI" id="CHEBI:58937"/>
    </ligand>
</feature>
<feature type="domain" description="Transketolase-like pyrimidine-binding" evidence="17">
    <location>
        <begin position="438"/>
        <end position="621"/>
    </location>
</feature>
<comment type="cofactor">
    <cofactor evidence="14">
        <name>thiamine diphosphate</name>
        <dbReference type="ChEBI" id="CHEBI:58937"/>
    </cofactor>
    <text evidence="14">Binds 1 thiamine pyrophosphate per subunit. During the reaction, the substrate forms a covalent intermediate with the cofactor.</text>
</comment>
<dbReference type="CDD" id="cd02012">
    <property type="entry name" value="TPP_TK"/>
    <property type="match status" value="1"/>
</dbReference>
<evidence type="ECO:0000313" key="19">
    <source>
        <dbReference type="Proteomes" id="UP000295525"/>
    </source>
</evidence>
<feature type="binding site" evidence="13">
    <location>
        <position position="344"/>
    </location>
    <ligand>
        <name>substrate</name>
    </ligand>
</feature>
<protein>
    <recommendedName>
        <fullName evidence="5 11">Transketolase</fullName>
        <ecNumber evidence="5 11">2.2.1.1</ecNumber>
    </recommendedName>
</protein>
<feature type="binding site" evidence="13">
    <location>
        <position position="548"/>
    </location>
    <ligand>
        <name>substrate</name>
    </ligand>
</feature>
<evidence type="ECO:0000256" key="13">
    <source>
        <dbReference type="PIRSR" id="PIRSR605478-2"/>
    </source>
</evidence>
<evidence type="ECO:0000313" key="18">
    <source>
        <dbReference type="EMBL" id="TCT00457.1"/>
    </source>
</evidence>
<comment type="caution">
    <text evidence="18">The sequence shown here is derived from an EMBL/GenBank/DDBJ whole genome shotgun (WGS) entry which is preliminary data.</text>
</comment>
<feature type="binding site" evidence="14">
    <location>
        <position position="524"/>
    </location>
    <ligand>
        <name>thiamine diphosphate</name>
        <dbReference type="ChEBI" id="CHEBI:58937"/>
    </ligand>
</feature>
<feature type="binding site" evidence="13">
    <location>
        <position position="556"/>
    </location>
    <ligand>
        <name>substrate</name>
    </ligand>
</feature>
<comment type="similarity">
    <text evidence="3">Belongs to the transketolase family.</text>
</comment>
<organism evidence="18 19">
    <name type="scientific">Paralcaligenes ureilyticus</name>
    <dbReference type="NCBI Taxonomy" id="627131"/>
    <lineage>
        <taxon>Bacteria</taxon>
        <taxon>Pseudomonadati</taxon>
        <taxon>Pseudomonadota</taxon>
        <taxon>Betaproteobacteria</taxon>
        <taxon>Burkholderiales</taxon>
        <taxon>Alcaligenaceae</taxon>
        <taxon>Paralcaligenes</taxon>
    </lineage>
</organism>
<dbReference type="FunFam" id="3.40.50.970:FF:000004">
    <property type="entry name" value="Transketolase"/>
    <property type="match status" value="1"/>
</dbReference>
<feature type="binding site" evidence="13">
    <location>
        <position position="616"/>
    </location>
    <ligand>
        <name>substrate</name>
    </ligand>
</feature>
<evidence type="ECO:0000256" key="11">
    <source>
        <dbReference type="NCBIfam" id="TIGR00232"/>
    </source>
</evidence>
<feature type="site" description="Important for catalytic activity" evidence="16">
    <location>
        <position position="344"/>
    </location>
</feature>
<dbReference type="Pfam" id="PF00456">
    <property type="entry name" value="Transketolase_N"/>
    <property type="match status" value="1"/>
</dbReference>
<dbReference type="InterPro" id="IPR055152">
    <property type="entry name" value="Transketolase-like_C_2"/>
</dbReference>
<dbReference type="InterPro" id="IPR005478">
    <property type="entry name" value="Transketolase_bac-like"/>
</dbReference>
<dbReference type="AlphaFoldDB" id="A0A4R3LQU8"/>
<dbReference type="SUPFAM" id="SSF52922">
    <property type="entry name" value="TK C-terminal domain-like"/>
    <property type="match status" value="1"/>
</dbReference>
<feature type="binding site" evidence="15">
    <location>
        <position position="235"/>
    </location>
    <ligand>
        <name>Mg(2+)</name>
        <dbReference type="ChEBI" id="CHEBI:18420"/>
    </ligand>
</feature>
<dbReference type="Pfam" id="PF02779">
    <property type="entry name" value="Transket_pyr"/>
    <property type="match status" value="1"/>
</dbReference>
<dbReference type="InterPro" id="IPR005474">
    <property type="entry name" value="Transketolase_N"/>
</dbReference>
<dbReference type="GO" id="GO:0004802">
    <property type="term" value="F:transketolase activity"/>
    <property type="evidence" value="ECO:0007669"/>
    <property type="project" value="UniProtKB-UniRule"/>
</dbReference>
<dbReference type="FunFam" id="3.40.50.920:FF:000003">
    <property type="entry name" value="Transketolase"/>
    <property type="match status" value="1"/>
</dbReference>
<evidence type="ECO:0000259" key="17">
    <source>
        <dbReference type="SMART" id="SM00861"/>
    </source>
</evidence>
<keyword evidence="9 14" id="KW-0786">Thiamine pyrophosphate</keyword>
<evidence type="ECO:0000256" key="9">
    <source>
        <dbReference type="ARBA" id="ARBA00023052"/>
    </source>
</evidence>
<dbReference type="Pfam" id="PF22613">
    <property type="entry name" value="Transketolase_C_1"/>
    <property type="match status" value="1"/>
</dbReference>
<evidence type="ECO:0000256" key="2">
    <source>
        <dbReference type="ARBA" id="ARBA00001941"/>
    </source>
</evidence>
<accession>A0A4R3LQU8</accession>
<feature type="binding site" evidence="14">
    <location>
        <begin position="194"/>
        <end position="196"/>
    </location>
    <ligand>
        <name>thiamine diphosphate</name>
        <dbReference type="ChEBI" id="CHEBI:58937"/>
    </ligand>
</feature>
<feature type="binding site" evidence="13">
    <location>
        <position position="560"/>
    </location>
    <ligand>
        <name>substrate</name>
    </ligand>
</feature>
<feature type="binding site" evidence="14">
    <location>
        <position position="265"/>
    </location>
    <ligand>
        <name>thiamine diphosphate</name>
        <dbReference type="ChEBI" id="CHEBI:58937"/>
    </ligand>
</feature>
<dbReference type="GO" id="GO:0046872">
    <property type="term" value="F:metal ion binding"/>
    <property type="evidence" value="ECO:0007669"/>
    <property type="project" value="UniProtKB-KW"/>
</dbReference>
<keyword evidence="19" id="KW-1185">Reference proteome</keyword>
<feature type="binding site" evidence="13">
    <location>
        <position position="468"/>
    </location>
    <ligand>
        <name>substrate</name>
    </ligand>
</feature>
<comment type="cofactor">
    <cofactor evidence="2">
        <name>Co(2+)</name>
        <dbReference type="ChEBI" id="CHEBI:48828"/>
    </cofactor>
</comment>
<dbReference type="GO" id="GO:0009052">
    <property type="term" value="P:pentose-phosphate shunt, non-oxidative branch"/>
    <property type="evidence" value="ECO:0007669"/>
    <property type="project" value="UniProtKB-ARBA"/>
</dbReference>
<evidence type="ECO:0000256" key="15">
    <source>
        <dbReference type="PIRSR" id="PIRSR605478-4"/>
    </source>
</evidence>
<dbReference type="SMART" id="SM00861">
    <property type="entry name" value="Transket_pyr"/>
    <property type="match status" value="1"/>
</dbReference>
<evidence type="ECO:0000256" key="5">
    <source>
        <dbReference type="ARBA" id="ARBA00013152"/>
    </source>
</evidence>
<keyword evidence="7 15" id="KW-0479">Metal-binding</keyword>
<dbReference type="CDD" id="cd07033">
    <property type="entry name" value="TPP_PYR_DXS_TK_like"/>
    <property type="match status" value="1"/>
</dbReference>
<evidence type="ECO:0000256" key="10">
    <source>
        <dbReference type="ARBA" id="ARBA00049473"/>
    </source>
</evidence>
<feature type="site" description="Important for catalytic activity" evidence="16">
    <location>
        <position position="106"/>
    </location>
</feature>
<dbReference type="InterPro" id="IPR005475">
    <property type="entry name" value="Transketolase-like_Pyr-bd"/>
</dbReference>
<evidence type="ECO:0000256" key="16">
    <source>
        <dbReference type="PIRSR" id="PIRSR605478-5"/>
    </source>
</evidence>
<keyword evidence="6" id="KW-0808">Transferase</keyword>
<dbReference type="InterPro" id="IPR009014">
    <property type="entry name" value="Transketo_C/PFOR_II"/>
</dbReference>
<comment type="cofactor">
    <cofactor evidence="1">
        <name>Ca(2+)</name>
        <dbReference type="ChEBI" id="CHEBI:29108"/>
    </cofactor>
</comment>
<comment type="cofactor">
    <cofactor evidence="15">
        <name>Mg(2+)</name>
        <dbReference type="ChEBI" id="CHEBI:18420"/>
    </cofactor>
    <text evidence="15">Binds 1 Mg(2+) ion per subunit. Can also utilize other divalent metal cations, such as Ca(2+), Mn(2+) and Co(2+).</text>
</comment>
<dbReference type="InterPro" id="IPR033247">
    <property type="entry name" value="Transketolase_fam"/>
</dbReference>
<dbReference type="PROSITE" id="PS00801">
    <property type="entry name" value="TRANSKETOLASE_1"/>
    <property type="match status" value="1"/>
</dbReference>
<sequence>MNINARDKVLGDGRSQSEDVSVADVAAALVAAISRLTHKIAAPTCKVAAGGKIQSFANHVVARRFRLLAGLSCECLMSLSPAHDSSMANAIRALAMDAVQQANSGHPGAPMGMADIATVLWTRHLRHNPADSTWADRDRFVLSNGHGSMLLYALLHLSGYDLPIDELKNFRQLHSRTPGHPEVGITQGVETTTGPLGQGLSNAVGMALAEALLAQEFNRPGHAVIDHCTYAFVGDGCLMEGISHEASSLAGTLKLSKLIVFYDDNGISIDGEVKNWFADDTPGRFEGYGWNVLRHVDGHDAAALDAAMVQARQFAAEGRGPTLVCCRTVIGKGAPNMAGTEKVHGSPLGKDEIAAARVALDWPYGPFEIPADIYRDWDGKPRGQSLQDAWQQRFDAYAEAFPAQAAELRRRLAGDLPAGFAEQAQAFIGATAARAETVASRKASQLAITAFAELLPELLGGSADLTGSNYTDWKGVTPVRATEQGLQFGRHINYGVREFGMAAIMNGVALHGGYLPFGGTFLTFSDYSRNALRMAALMKQRVVHVFTHDSIGLGEDGPTHQSVEHAASLRLIPNLHVWRPCDTTETALAWMAAVQRPASVGLKVREGGPSALLLSRQNLPFVERDAQTIAAIARGAYVLRDAIEPRAVIIATGSEVGLALGAQEQLAARGVAVRVVSMPCAEVFDAQDAAWRAAVLPKGLPRVAVEAGVTAGWYKYVGLDGAVVGLDTFGESAPAGVLFKHFELTVERVAAAVERIL</sequence>
<evidence type="ECO:0000256" key="1">
    <source>
        <dbReference type="ARBA" id="ARBA00001913"/>
    </source>
</evidence>
<dbReference type="FunFam" id="3.40.50.970:FF:000003">
    <property type="entry name" value="Transketolase"/>
    <property type="match status" value="1"/>
</dbReference>